<reference evidence="7" key="1">
    <citation type="submission" date="2020-05" db="EMBL/GenBank/DDBJ databases">
        <authorList>
            <person name="Chiriac C."/>
            <person name="Salcher M."/>
            <person name="Ghai R."/>
            <person name="Kavagutti S V."/>
        </authorList>
    </citation>
    <scope>NUCLEOTIDE SEQUENCE</scope>
</reference>
<accession>A0A6J6QJT1</accession>
<organism evidence="7">
    <name type="scientific">freshwater metagenome</name>
    <dbReference type="NCBI Taxonomy" id="449393"/>
    <lineage>
        <taxon>unclassified sequences</taxon>
        <taxon>metagenomes</taxon>
        <taxon>ecological metagenomes</taxon>
    </lineage>
</organism>
<dbReference type="AlphaFoldDB" id="A0A6J6QJT1"/>
<keyword evidence="5" id="KW-0472">Membrane</keyword>
<evidence type="ECO:0000256" key="3">
    <source>
        <dbReference type="ARBA" id="ARBA00022519"/>
    </source>
</evidence>
<dbReference type="Pfam" id="PF03279">
    <property type="entry name" value="Lip_A_acyltrans"/>
    <property type="match status" value="1"/>
</dbReference>
<evidence type="ECO:0000256" key="4">
    <source>
        <dbReference type="ARBA" id="ARBA00022679"/>
    </source>
</evidence>
<evidence type="ECO:0000256" key="1">
    <source>
        <dbReference type="ARBA" id="ARBA00004533"/>
    </source>
</evidence>
<keyword evidence="2" id="KW-1003">Cell membrane</keyword>
<dbReference type="GO" id="GO:0016746">
    <property type="term" value="F:acyltransferase activity"/>
    <property type="evidence" value="ECO:0007669"/>
    <property type="project" value="UniProtKB-KW"/>
</dbReference>
<comment type="subcellular location">
    <subcellularLocation>
        <location evidence="1">Cell inner membrane</location>
    </subcellularLocation>
</comment>
<keyword evidence="6" id="KW-0012">Acyltransferase</keyword>
<evidence type="ECO:0000256" key="2">
    <source>
        <dbReference type="ARBA" id="ARBA00022475"/>
    </source>
</evidence>
<proteinExistence type="predicted"/>
<keyword evidence="3" id="KW-0997">Cell inner membrane</keyword>
<dbReference type="InterPro" id="IPR004960">
    <property type="entry name" value="LipA_acyltrans"/>
</dbReference>
<dbReference type="PANTHER" id="PTHR30606:SF10">
    <property type="entry name" value="PHOSPHATIDYLINOSITOL MANNOSIDE ACYLTRANSFERASE"/>
    <property type="match status" value="1"/>
</dbReference>
<dbReference type="EMBL" id="CAEZXZ010000118">
    <property type="protein sequence ID" value="CAB4707794.1"/>
    <property type="molecule type" value="Genomic_DNA"/>
</dbReference>
<dbReference type="PANTHER" id="PTHR30606">
    <property type="entry name" value="LIPID A BIOSYNTHESIS LAUROYL ACYLTRANSFERASE"/>
    <property type="match status" value="1"/>
</dbReference>
<evidence type="ECO:0000256" key="5">
    <source>
        <dbReference type="ARBA" id="ARBA00023136"/>
    </source>
</evidence>
<dbReference type="GO" id="GO:0005886">
    <property type="term" value="C:plasma membrane"/>
    <property type="evidence" value="ECO:0007669"/>
    <property type="project" value="UniProtKB-SubCell"/>
</dbReference>
<keyword evidence="4" id="KW-0808">Transferase</keyword>
<sequence length="305" mass="34343">MINEVRDTATEWAFTVGWRLTKRMPEPMARRVFQTAADTMWHRNGESVQQLERNLARVNPAWTKDELRVLSKEGMRSYLRYWLEAFRLPSWSHQRVSGTFNLAGQELMDEAVRSGTGAVMVPCHMANWDHAGAWGCLRFGGVTTVAERLKPEGLFDQFLAYRRKLGMDVLALGEPDLVRSLMRKVKEGRILALLGDRDISRNGVEVNLFGEPASLPGGPALIGLLTGAPVYPVTMWFDGDRTTGQVYPAVAAPSGLSRAEQVREMTQQIAHAFEDGIREHPTDWHMLQKVWIADLDPARREPSSS</sequence>
<dbReference type="CDD" id="cd07984">
    <property type="entry name" value="LPLAT_LABLAT-like"/>
    <property type="match status" value="1"/>
</dbReference>
<dbReference type="GO" id="GO:0008610">
    <property type="term" value="P:lipid biosynthetic process"/>
    <property type="evidence" value="ECO:0007669"/>
    <property type="project" value="UniProtKB-ARBA"/>
</dbReference>
<gene>
    <name evidence="7" type="ORF">UFOPK2625_00836</name>
</gene>
<dbReference type="GO" id="GO:1901137">
    <property type="term" value="P:carbohydrate derivative biosynthetic process"/>
    <property type="evidence" value="ECO:0007669"/>
    <property type="project" value="UniProtKB-ARBA"/>
</dbReference>
<evidence type="ECO:0000313" key="7">
    <source>
        <dbReference type="EMBL" id="CAB4707794.1"/>
    </source>
</evidence>
<name>A0A6J6QJT1_9ZZZZ</name>
<evidence type="ECO:0000256" key="6">
    <source>
        <dbReference type="ARBA" id="ARBA00023315"/>
    </source>
</evidence>
<dbReference type="NCBIfam" id="NF005919">
    <property type="entry name" value="PRK07920.1"/>
    <property type="match status" value="1"/>
</dbReference>
<protein>
    <submittedName>
        <fullName evidence="7">Unannotated protein</fullName>
    </submittedName>
</protein>